<proteinExistence type="predicted"/>
<dbReference type="EMBL" id="CP049001">
    <property type="protein sequence ID" value="QID84366.1"/>
    <property type="molecule type" value="Genomic_DNA"/>
</dbReference>
<feature type="coiled-coil region" evidence="1">
    <location>
        <begin position="28"/>
        <end position="65"/>
    </location>
</feature>
<evidence type="ECO:0000256" key="1">
    <source>
        <dbReference type="SAM" id="Coils"/>
    </source>
</evidence>
<evidence type="ECO:0000313" key="2">
    <source>
        <dbReference type="EMBL" id="QID84366.1"/>
    </source>
</evidence>
<name>A0A6C1E4U0_SACPS</name>
<reference evidence="2 3" key="1">
    <citation type="journal article" date="2019" name="BMC Genomics">
        <title>Chromosome level assembly and comparative genome analysis confirm lager-brewing yeasts originated from a single hybridization.</title>
        <authorList>
            <person name="Salazar A.N."/>
            <person name="Gorter de Vries A.R."/>
            <person name="van den Broek M."/>
            <person name="Brouwers N."/>
            <person name="de la Torre Cortes P."/>
            <person name="Kuijpers N.G.A."/>
            <person name="Daran J.G."/>
            <person name="Abeel T."/>
        </authorList>
    </citation>
    <scope>NUCLEOTIDE SEQUENCE [LARGE SCALE GENOMIC DNA]</scope>
    <source>
        <strain evidence="2 3">CBS 1483</strain>
    </source>
</reference>
<dbReference type="Pfam" id="PF12622">
    <property type="entry name" value="NpwBP"/>
    <property type="match status" value="1"/>
</dbReference>
<dbReference type="OrthoDB" id="4041945at2759"/>
<accession>A0A6C1E4U0</accession>
<organism evidence="2 3">
    <name type="scientific">Saccharomyces pastorianus</name>
    <name type="common">Lager yeast</name>
    <name type="synonym">Saccharomyces cerevisiae x Saccharomyces eubayanus</name>
    <dbReference type="NCBI Taxonomy" id="27292"/>
    <lineage>
        <taxon>Eukaryota</taxon>
        <taxon>Fungi</taxon>
        <taxon>Dikarya</taxon>
        <taxon>Ascomycota</taxon>
        <taxon>Saccharomycotina</taxon>
        <taxon>Saccharomycetes</taxon>
        <taxon>Saccharomycetales</taxon>
        <taxon>Saccharomycetaceae</taxon>
        <taxon>Saccharomyces</taxon>
    </lineage>
</organism>
<gene>
    <name evidence="2" type="ORF">GRS66_006867</name>
</gene>
<keyword evidence="1" id="KW-0175">Coiled coil</keyword>
<protein>
    <submittedName>
        <fullName evidence="2">Uncharacterized protein</fullName>
    </submittedName>
</protein>
<evidence type="ECO:0000313" key="3">
    <source>
        <dbReference type="Proteomes" id="UP000501346"/>
    </source>
</evidence>
<sequence>MIELNGPQEHPKNNIRAKRVTKLQHLDKKRVRDQIELLTKKLDKNQEETRLLAKLRDDLQASDERLIGYEGNNSELGVRSIFYDKDWNPKGAAPSNYRNIPYNPGTFERRTEVKVRLRNLGNIVLPGESSK</sequence>
<keyword evidence="3" id="KW-1185">Reference proteome</keyword>
<dbReference type="AlphaFoldDB" id="A0A6C1E4U0"/>
<dbReference type="Proteomes" id="UP000501346">
    <property type="component" value="Chromosome SeIV-SeII"/>
</dbReference>